<proteinExistence type="predicted"/>
<keyword evidence="1" id="KW-1133">Transmembrane helix</keyword>
<evidence type="ECO:0000313" key="3">
    <source>
        <dbReference type="Proteomes" id="UP000828390"/>
    </source>
</evidence>
<organism evidence="2 3">
    <name type="scientific">Dreissena polymorpha</name>
    <name type="common">Zebra mussel</name>
    <name type="synonym">Mytilus polymorpha</name>
    <dbReference type="NCBI Taxonomy" id="45954"/>
    <lineage>
        <taxon>Eukaryota</taxon>
        <taxon>Metazoa</taxon>
        <taxon>Spiralia</taxon>
        <taxon>Lophotrochozoa</taxon>
        <taxon>Mollusca</taxon>
        <taxon>Bivalvia</taxon>
        <taxon>Autobranchia</taxon>
        <taxon>Heteroconchia</taxon>
        <taxon>Euheterodonta</taxon>
        <taxon>Imparidentia</taxon>
        <taxon>Neoheterodontei</taxon>
        <taxon>Myida</taxon>
        <taxon>Dreissenoidea</taxon>
        <taxon>Dreissenidae</taxon>
        <taxon>Dreissena</taxon>
    </lineage>
</organism>
<keyword evidence="3" id="KW-1185">Reference proteome</keyword>
<sequence length="357" mass="40891">MLSEAHFGELSRQGFTVVEDVLNAGECDAAIIQYRAWLSQFRTGEWPHSTHSLIQRYNTGHMQPTWNVRMKSKKVFAQLWNTDKLLSSFDAIAIGRPPEDGVEEFHVPGTHWLHVDQSAARVGLHAYQGAVYLEEAAEDDWTLLVLQGSHLLLEDFYNNNPRARIRSITNNFYSFLKEEIVAMKQKGCIEKRVPVPKGGMVLWDSRLIHANTRPVQGRKHTGRWRFCVFVSMTPAIWATANDFRDKQEAYESISMTTHWSSQGIRFFNTHIPSYTKQDVEYPKELPDIAKTREAKLISGVIRFDFTDGKPNGNEFRPQWYKPRARFTFDGAAKIVGCTAAVLALTLVALLVYRGRRQ</sequence>
<evidence type="ECO:0000313" key="2">
    <source>
        <dbReference type="EMBL" id="KAH3828635.1"/>
    </source>
</evidence>
<comment type="caution">
    <text evidence="2">The sequence shown here is derived from an EMBL/GenBank/DDBJ whole genome shotgun (WGS) entry which is preliminary data.</text>
</comment>
<gene>
    <name evidence="2" type="ORF">DPMN_130617</name>
</gene>
<reference evidence="2" key="2">
    <citation type="submission" date="2020-11" db="EMBL/GenBank/DDBJ databases">
        <authorList>
            <person name="McCartney M.A."/>
            <person name="Auch B."/>
            <person name="Kono T."/>
            <person name="Mallez S."/>
            <person name="Becker A."/>
            <person name="Gohl D.M."/>
            <person name="Silverstein K.A.T."/>
            <person name="Koren S."/>
            <person name="Bechman K.B."/>
            <person name="Herman A."/>
            <person name="Abrahante J.E."/>
            <person name="Garbe J."/>
        </authorList>
    </citation>
    <scope>NUCLEOTIDE SEQUENCE</scope>
    <source>
        <strain evidence="2">Duluth1</strain>
        <tissue evidence="2">Whole animal</tissue>
    </source>
</reference>
<name>A0A9D4JXQ3_DREPO</name>
<dbReference type="InterPro" id="IPR008775">
    <property type="entry name" value="Phytyl_CoA_dOase-like"/>
</dbReference>
<dbReference type="Proteomes" id="UP000828390">
    <property type="component" value="Unassembled WGS sequence"/>
</dbReference>
<evidence type="ECO:0000256" key="1">
    <source>
        <dbReference type="SAM" id="Phobius"/>
    </source>
</evidence>
<feature type="transmembrane region" description="Helical" evidence="1">
    <location>
        <begin position="331"/>
        <end position="352"/>
    </location>
</feature>
<evidence type="ECO:0008006" key="4">
    <source>
        <dbReference type="Google" id="ProtNLM"/>
    </source>
</evidence>
<keyword evidence="1" id="KW-0812">Transmembrane</keyword>
<dbReference type="Gene3D" id="2.60.120.620">
    <property type="entry name" value="q2cbj1_9rhob like domain"/>
    <property type="match status" value="1"/>
</dbReference>
<dbReference type="PANTHER" id="PTHR31630">
    <property type="entry name" value="PHYTANOYL-COA DIOXYGENASE-RELATED-RELATED"/>
    <property type="match status" value="1"/>
</dbReference>
<dbReference type="AlphaFoldDB" id="A0A9D4JXQ3"/>
<dbReference type="PANTHER" id="PTHR31630:SF6">
    <property type="entry name" value="PHYTANOYL-COA DIOXYGENASE-RELATED"/>
    <property type="match status" value="1"/>
</dbReference>
<reference evidence="2" key="1">
    <citation type="journal article" date="2019" name="bioRxiv">
        <title>The Genome of the Zebra Mussel, Dreissena polymorpha: A Resource for Invasive Species Research.</title>
        <authorList>
            <person name="McCartney M.A."/>
            <person name="Auch B."/>
            <person name="Kono T."/>
            <person name="Mallez S."/>
            <person name="Zhang Y."/>
            <person name="Obille A."/>
            <person name="Becker A."/>
            <person name="Abrahante J.E."/>
            <person name="Garbe J."/>
            <person name="Badalamenti J.P."/>
            <person name="Herman A."/>
            <person name="Mangelson H."/>
            <person name="Liachko I."/>
            <person name="Sullivan S."/>
            <person name="Sone E.D."/>
            <person name="Koren S."/>
            <person name="Silverstein K.A.T."/>
            <person name="Beckman K.B."/>
            <person name="Gohl D.M."/>
        </authorList>
    </citation>
    <scope>NUCLEOTIDE SEQUENCE</scope>
    <source>
        <strain evidence="2">Duluth1</strain>
        <tissue evidence="2">Whole animal</tissue>
    </source>
</reference>
<dbReference type="SUPFAM" id="SSF51197">
    <property type="entry name" value="Clavaminate synthase-like"/>
    <property type="match status" value="1"/>
</dbReference>
<dbReference type="OrthoDB" id="445007at2759"/>
<accession>A0A9D4JXQ3</accession>
<protein>
    <recommendedName>
        <fullName evidence="4">Phytanoyl-CoA dioxygenase</fullName>
    </recommendedName>
</protein>
<keyword evidence="1" id="KW-0472">Membrane</keyword>
<dbReference type="Pfam" id="PF05721">
    <property type="entry name" value="PhyH"/>
    <property type="match status" value="1"/>
</dbReference>
<dbReference type="EMBL" id="JAIWYP010000005">
    <property type="protein sequence ID" value="KAH3828635.1"/>
    <property type="molecule type" value="Genomic_DNA"/>
</dbReference>